<evidence type="ECO:0000256" key="7">
    <source>
        <dbReference type="ARBA" id="ARBA00022842"/>
    </source>
</evidence>
<sequence length="201" mass="22331">MERMDKLACIDLEGVLVPELWPAIAVRTGIKELFATTREIPDYEALMRQRIVLLRKHGITLSELQRILVAIEPFTGALSFLQTLEANGYRVNIISDCFHELAAPLLHKLGEPTILCHHLTVDNEGIVSGCDYYPRKGKEDHVNEALAQGQQVVAVGDAFNDLNMLRRASQGFLVNPSISTLNAASDVRVVESLEEILELIS</sequence>
<keyword evidence="6" id="KW-0378">Hydrolase</keyword>
<dbReference type="Pfam" id="PF12710">
    <property type="entry name" value="HAD"/>
    <property type="match status" value="1"/>
</dbReference>
<comment type="pathway">
    <text evidence="2">Amino-acid biosynthesis; L-serine biosynthesis; L-serine from 3-phospho-D-glycerate: step 3/3.</text>
</comment>
<proteinExistence type="predicted"/>
<dbReference type="GO" id="GO:0016740">
    <property type="term" value="F:transferase activity"/>
    <property type="evidence" value="ECO:0007669"/>
    <property type="project" value="UniProtKB-KW"/>
</dbReference>
<dbReference type="GO" id="GO:0000287">
    <property type="term" value="F:magnesium ion binding"/>
    <property type="evidence" value="ECO:0007669"/>
    <property type="project" value="TreeGrafter"/>
</dbReference>
<dbReference type="NCBIfam" id="NF010109">
    <property type="entry name" value="PRK13582.1"/>
    <property type="match status" value="1"/>
</dbReference>
<name>A0A4D6XMY4_PSEPU</name>
<dbReference type="GO" id="GO:0036424">
    <property type="term" value="F:L-phosphoserine phosphatase activity"/>
    <property type="evidence" value="ECO:0007669"/>
    <property type="project" value="TreeGrafter"/>
</dbReference>
<evidence type="ECO:0000256" key="6">
    <source>
        <dbReference type="ARBA" id="ARBA00022801"/>
    </source>
</evidence>
<evidence type="ECO:0000256" key="9">
    <source>
        <dbReference type="ARBA" id="ARBA00048138"/>
    </source>
</evidence>
<dbReference type="Gene3D" id="3.40.50.1000">
    <property type="entry name" value="HAD superfamily/HAD-like"/>
    <property type="match status" value="1"/>
</dbReference>
<dbReference type="AlphaFoldDB" id="A0A4D6XMY4"/>
<dbReference type="Proteomes" id="UP000298551">
    <property type="component" value="Chromosome"/>
</dbReference>
<organism evidence="11 12">
    <name type="scientific">Pseudomonas putida</name>
    <name type="common">Arthrobacter siderocapsulatus</name>
    <dbReference type="NCBI Taxonomy" id="303"/>
    <lineage>
        <taxon>Bacteria</taxon>
        <taxon>Pseudomonadati</taxon>
        <taxon>Pseudomonadota</taxon>
        <taxon>Gammaproteobacteria</taxon>
        <taxon>Pseudomonadales</taxon>
        <taxon>Pseudomonadaceae</taxon>
        <taxon>Pseudomonas</taxon>
    </lineage>
</organism>
<dbReference type="SUPFAM" id="SSF56784">
    <property type="entry name" value="HAD-like"/>
    <property type="match status" value="1"/>
</dbReference>
<evidence type="ECO:0000256" key="4">
    <source>
        <dbReference type="ARBA" id="ARBA00022605"/>
    </source>
</evidence>
<comment type="cofactor">
    <cofactor evidence="1">
        <name>Mg(2+)</name>
        <dbReference type="ChEBI" id="CHEBI:18420"/>
    </cofactor>
</comment>
<evidence type="ECO:0000256" key="3">
    <source>
        <dbReference type="ARBA" id="ARBA00012640"/>
    </source>
</evidence>
<evidence type="ECO:0000256" key="1">
    <source>
        <dbReference type="ARBA" id="ARBA00001946"/>
    </source>
</evidence>
<dbReference type="PANTHER" id="PTHR43344">
    <property type="entry name" value="PHOSPHOSERINE PHOSPHATASE"/>
    <property type="match status" value="1"/>
</dbReference>
<keyword evidence="7" id="KW-0460">Magnesium</keyword>
<evidence type="ECO:0000256" key="2">
    <source>
        <dbReference type="ARBA" id="ARBA00005135"/>
    </source>
</evidence>
<dbReference type="GO" id="GO:0005737">
    <property type="term" value="C:cytoplasm"/>
    <property type="evidence" value="ECO:0007669"/>
    <property type="project" value="TreeGrafter"/>
</dbReference>
<dbReference type="InterPro" id="IPR050582">
    <property type="entry name" value="HAD-like_SerB"/>
</dbReference>
<comment type="catalytic activity">
    <reaction evidence="10">
        <text>O-phospho-D-serine + H2O = D-serine + phosphate</text>
        <dbReference type="Rhea" id="RHEA:24873"/>
        <dbReference type="ChEBI" id="CHEBI:15377"/>
        <dbReference type="ChEBI" id="CHEBI:35247"/>
        <dbReference type="ChEBI" id="CHEBI:43474"/>
        <dbReference type="ChEBI" id="CHEBI:58680"/>
        <dbReference type="EC" id="3.1.3.3"/>
    </reaction>
</comment>
<dbReference type="InterPro" id="IPR036412">
    <property type="entry name" value="HAD-like_sf"/>
</dbReference>
<keyword evidence="11" id="KW-0808">Transferase</keyword>
<evidence type="ECO:0000256" key="10">
    <source>
        <dbReference type="ARBA" id="ARBA00048523"/>
    </source>
</evidence>
<dbReference type="OrthoDB" id="9801134at2"/>
<dbReference type="Gene3D" id="3.90.1470.10">
    <property type="entry name" value="thrh gene product, domain 2"/>
    <property type="match status" value="1"/>
</dbReference>
<gene>
    <name evidence="11" type="primary">thrH</name>
    <name evidence="11" type="ORF">E6B08_23715</name>
</gene>
<keyword evidence="8" id="KW-0718">Serine biosynthesis</keyword>
<dbReference type="EC" id="3.1.3.3" evidence="3"/>
<dbReference type="InterPro" id="IPR023214">
    <property type="entry name" value="HAD_sf"/>
</dbReference>
<evidence type="ECO:0000256" key="8">
    <source>
        <dbReference type="ARBA" id="ARBA00023299"/>
    </source>
</evidence>
<keyword evidence="4" id="KW-0028">Amino-acid biosynthesis</keyword>
<protein>
    <recommendedName>
        <fullName evidence="3">phosphoserine phosphatase</fullName>
        <ecNumber evidence="3">3.1.3.3</ecNumber>
    </recommendedName>
</protein>
<dbReference type="RefSeq" id="WP_136916193.1">
    <property type="nucleotide sequence ID" value="NZ_CP039371.1"/>
</dbReference>
<reference evidence="12" key="1">
    <citation type="submission" date="2019-04" db="EMBL/GenBank/DDBJ databases">
        <title>Genome sequence of Pseudomonas putida 1290, an auxin catabolizing strain.</title>
        <authorList>
            <person name="Laird T.S."/>
            <person name="Leveau J.H.J."/>
        </authorList>
    </citation>
    <scope>NUCLEOTIDE SEQUENCE [LARGE SCALE GENOMIC DNA]</scope>
    <source>
        <strain evidence="12">1290</strain>
    </source>
</reference>
<keyword evidence="5" id="KW-0479">Metal-binding</keyword>
<evidence type="ECO:0000313" key="12">
    <source>
        <dbReference type="Proteomes" id="UP000298551"/>
    </source>
</evidence>
<dbReference type="PANTHER" id="PTHR43344:SF2">
    <property type="entry name" value="PHOSPHOSERINE PHOSPHATASE"/>
    <property type="match status" value="1"/>
</dbReference>
<comment type="catalytic activity">
    <reaction evidence="9">
        <text>O-phospho-L-serine + H2O = L-serine + phosphate</text>
        <dbReference type="Rhea" id="RHEA:21208"/>
        <dbReference type="ChEBI" id="CHEBI:15377"/>
        <dbReference type="ChEBI" id="CHEBI:33384"/>
        <dbReference type="ChEBI" id="CHEBI:43474"/>
        <dbReference type="ChEBI" id="CHEBI:57524"/>
        <dbReference type="EC" id="3.1.3.3"/>
    </reaction>
</comment>
<evidence type="ECO:0000256" key="5">
    <source>
        <dbReference type="ARBA" id="ARBA00022723"/>
    </source>
</evidence>
<accession>A0A4D6XMY4</accession>
<evidence type="ECO:0000313" key="11">
    <source>
        <dbReference type="EMBL" id="QCI14165.1"/>
    </source>
</evidence>
<dbReference type="GO" id="GO:0006564">
    <property type="term" value="P:L-serine biosynthetic process"/>
    <property type="evidence" value="ECO:0007669"/>
    <property type="project" value="UniProtKB-KW"/>
</dbReference>
<dbReference type="EMBL" id="CP039371">
    <property type="protein sequence ID" value="QCI14165.1"/>
    <property type="molecule type" value="Genomic_DNA"/>
</dbReference>